<dbReference type="PANTHER" id="PTHR30153">
    <property type="entry name" value="REPLICATIVE DNA HELICASE DNAB"/>
    <property type="match status" value="1"/>
</dbReference>
<comment type="caution">
    <text evidence="2">The sequence shown here is derived from an EMBL/GenBank/DDBJ whole genome shotgun (WGS) entry which is preliminary data.</text>
</comment>
<protein>
    <submittedName>
        <fullName evidence="2">DNA helicase</fullName>
    </submittedName>
</protein>
<dbReference type="GO" id="GO:0005829">
    <property type="term" value="C:cytosol"/>
    <property type="evidence" value="ECO:0007669"/>
    <property type="project" value="TreeGrafter"/>
</dbReference>
<accession>A0A432GMX2</accession>
<feature type="non-terminal residue" evidence="2">
    <location>
        <position position="1"/>
    </location>
</feature>
<dbReference type="Proteomes" id="UP000287176">
    <property type="component" value="Unassembled WGS sequence"/>
</dbReference>
<dbReference type="InterPro" id="IPR027417">
    <property type="entry name" value="P-loop_NTPase"/>
</dbReference>
<dbReference type="PROSITE" id="PS51199">
    <property type="entry name" value="SF4_HELICASE"/>
    <property type="match status" value="1"/>
</dbReference>
<dbReference type="GO" id="GO:0005524">
    <property type="term" value="F:ATP binding"/>
    <property type="evidence" value="ECO:0007669"/>
    <property type="project" value="InterPro"/>
</dbReference>
<evidence type="ECO:0000259" key="1">
    <source>
        <dbReference type="PROSITE" id="PS51199"/>
    </source>
</evidence>
<keyword evidence="2" id="KW-0378">Hydrolase</keyword>
<dbReference type="Gene3D" id="3.40.50.300">
    <property type="entry name" value="P-loop containing nucleotide triphosphate hydrolases"/>
    <property type="match status" value="1"/>
</dbReference>
<dbReference type="PANTHER" id="PTHR30153:SF2">
    <property type="entry name" value="REPLICATIVE DNA HELICASE"/>
    <property type="match status" value="1"/>
</dbReference>
<proteinExistence type="predicted"/>
<keyword evidence="2" id="KW-0347">Helicase</keyword>
<name>A0A432GMX2_9DELT</name>
<dbReference type="GO" id="GO:0006260">
    <property type="term" value="P:DNA replication"/>
    <property type="evidence" value="ECO:0007669"/>
    <property type="project" value="InterPro"/>
</dbReference>
<dbReference type="Pfam" id="PF03796">
    <property type="entry name" value="DnaB_C"/>
    <property type="match status" value="1"/>
</dbReference>
<organism evidence="2 3">
    <name type="scientific">SAR324 cluster bacterium</name>
    <dbReference type="NCBI Taxonomy" id="2024889"/>
    <lineage>
        <taxon>Bacteria</taxon>
        <taxon>Deltaproteobacteria</taxon>
        <taxon>SAR324 cluster</taxon>
    </lineage>
</organism>
<dbReference type="SUPFAM" id="SSF52540">
    <property type="entry name" value="P-loop containing nucleoside triphosphate hydrolases"/>
    <property type="match status" value="1"/>
</dbReference>
<evidence type="ECO:0000313" key="2">
    <source>
        <dbReference type="EMBL" id="RTZ84470.1"/>
    </source>
</evidence>
<keyword evidence="2" id="KW-0067">ATP-binding</keyword>
<dbReference type="AlphaFoldDB" id="A0A432GMX2"/>
<dbReference type="GO" id="GO:0003678">
    <property type="term" value="F:DNA helicase activity"/>
    <property type="evidence" value="ECO:0007669"/>
    <property type="project" value="InterPro"/>
</dbReference>
<gene>
    <name evidence="2" type="ORF">DSY94_06000</name>
</gene>
<reference evidence="2 3" key="1">
    <citation type="submission" date="2018-06" db="EMBL/GenBank/DDBJ databases">
        <title>Combined omics and stable isotope probing to characterize newly discovered Mariana Back-Arc vent microbial communities.</title>
        <authorList>
            <person name="Trembath-Reichert E."/>
            <person name="Huber J.A."/>
        </authorList>
    </citation>
    <scope>NUCLEOTIDE SEQUENCE [LARGE SCALE GENOMIC DNA]</scope>
    <source>
        <strain evidence="2">MAG 24</strain>
    </source>
</reference>
<dbReference type="EMBL" id="QNZI01000156">
    <property type="protein sequence ID" value="RTZ84470.1"/>
    <property type="molecule type" value="Genomic_DNA"/>
</dbReference>
<keyword evidence="2" id="KW-0547">Nucleotide-binding</keyword>
<feature type="domain" description="SF4 helicase" evidence="1">
    <location>
        <begin position="1"/>
        <end position="150"/>
    </location>
</feature>
<sequence>VTPNYIRKVIRQAKKEFPALGLVIVDYVQLMQSNIRNPSREQEISEISRTMKAMAKEFSLPMVVLSQLNRGLERRTEKRPMMADLRESGALEQDADLIVFIYRDEVYNEDTEDKGIAEISIAKHRNGEIGMKRLAFIGQYTKFANLALGGGGSST</sequence>
<evidence type="ECO:0000313" key="3">
    <source>
        <dbReference type="Proteomes" id="UP000287176"/>
    </source>
</evidence>
<dbReference type="InterPro" id="IPR007694">
    <property type="entry name" value="DNA_helicase_DnaB-like_C"/>
</dbReference>